<gene>
    <name evidence="3" type="ORF">Pdw03_8175</name>
</gene>
<reference evidence="3 4" key="1">
    <citation type="submission" date="2020-08" db="EMBL/GenBank/DDBJ databases">
        <title>The completed genome sequence of the pathogenic ascomycete fungus Penicillium digitatum.</title>
        <authorList>
            <person name="Wang M."/>
        </authorList>
    </citation>
    <scope>NUCLEOTIDE SEQUENCE [LARGE SCALE GENOMIC DNA]</scope>
    <source>
        <strain evidence="3 4">PdW03</strain>
    </source>
</reference>
<organism evidence="3 4">
    <name type="scientific">Penicillium digitatum</name>
    <name type="common">Green mold</name>
    <dbReference type="NCBI Taxonomy" id="36651"/>
    <lineage>
        <taxon>Eukaryota</taxon>
        <taxon>Fungi</taxon>
        <taxon>Dikarya</taxon>
        <taxon>Ascomycota</taxon>
        <taxon>Pezizomycotina</taxon>
        <taxon>Eurotiomycetes</taxon>
        <taxon>Eurotiomycetidae</taxon>
        <taxon>Eurotiales</taxon>
        <taxon>Aspergillaceae</taxon>
        <taxon>Penicillium</taxon>
    </lineage>
</organism>
<protein>
    <submittedName>
        <fullName evidence="3">Short chain type dehydrogenase, putative</fullName>
    </submittedName>
</protein>
<dbReference type="AlphaFoldDB" id="A0A7T6XNC8"/>
<evidence type="ECO:0000313" key="3">
    <source>
        <dbReference type="EMBL" id="QQK44274.1"/>
    </source>
</evidence>
<evidence type="ECO:0000313" key="4">
    <source>
        <dbReference type="Proteomes" id="UP000595662"/>
    </source>
</evidence>
<sequence length="130" mass="14264">MWSVLAASKVALSTVVEALQKEVAPLVVQLGHFRTPFLSAGHRTKVAGHINDYDPVLDPIRTVFDALMAHSREIRSRVPAWLLMLWPAMTAASPGFYLWGRTSQQQSCKPIVSRQPNAGGAGLDRLNRCG</sequence>
<dbReference type="VEuPathDB" id="FungiDB:PDIP_60890"/>
<keyword evidence="1" id="KW-1133">Transmembrane helix</keyword>
<feature type="transmembrane region" description="Helical" evidence="1">
    <location>
        <begin position="78"/>
        <end position="99"/>
    </location>
</feature>
<evidence type="ECO:0000256" key="1">
    <source>
        <dbReference type="SAM" id="Phobius"/>
    </source>
</evidence>
<keyword evidence="2" id="KW-0732">Signal</keyword>
<dbReference type="RefSeq" id="XP_014533315.1">
    <property type="nucleotide sequence ID" value="XM_014677829.1"/>
</dbReference>
<keyword evidence="1" id="KW-0472">Membrane</keyword>
<keyword evidence="1" id="KW-0812">Transmembrane</keyword>
<proteinExistence type="predicted"/>
<dbReference type="GeneID" id="26234405"/>
<feature type="chain" id="PRO_5031051909" evidence="2">
    <location>
        <begin position="19"/>
        <end position="130"/>
    </location>
</feature>
<dbReference type="Proteomes" id="UP000595662">
    <property type="component" value="Chromosome 3"/>
</dbReference>
<dbReference type="EMBL" id="CP060776">
    <property type="protein sequence ID" value="QQK44274.1"/>
    <property type="molecule type" value="Genomic_DNA"/>
</dbReference>
<dbReference type="KEGG" id="pdp:PDIP_60890"/>
<feature type="signal peptide" evidence="2">
    <location>
        <begin position="1"/>
        <end position="18"/>
    </location>
</feature>
<accession>A0A7T6XNC8</accession>
<name>A0A7T6XNC8_PENDI</name>
<evidence type="ECO:0000256" key="2">
    <source>
        <dbReference type="SAM" id="SignalP"/>
    </source>
</evidence>